<dbReference type="EMBL" id="BARW01031470">
    <property type="protein sequence ID" value="GAJ03470.1"/>
    <property type="molecule type" value="Genomic_DNA"/>
</dbReference>
<comment type="caution">
    <text evidence="1">The sequence shown here is derived from an EMBL/GenBank/DDBJ whole genome shotgun (WGS) entry which is preliminary data.</text>
</comment>
<dbReference type="SUPFAM" id="SSF51445">
    <property type="entry name" value="(Trans)glycosidases"/>
    <property type="match status" value="1"/>
</dbReference>
<dbReference type="InterPro" id="IPR017853">
    <property type="entry name" value="GH"/>
</dbReference>
<reference evidence="1" key="1">
    <citation type="journal article" date="2014" name="Front. Microbiol.">
        <title>High frequency of phylogenetically diverse reductive dehalogenase-homologous genes in deep subseafloor sedimentary metagenomes.</title>
        <authorList>
            <person name="Kawai M."/>
            <person name="Futagami T."/>
            <person name="Toyoda A."/>
            <person name="Takaki Y."/>
            <person name="Nishi S."/>
            <person name="Hori S."/>
            <person name="Arai W."/>
            <person name="Tsubouchi T."/>
            <person name="Morono Y."/>
            <person name="Uchiyama I."/>
            <person name="Ito T."/>
            <person name="Fujiyama A."/>
            <person name="Inagaki F."/>
            <person name="Takami H."/>
        </authorList>
    </citation>
    <scope>NUCLEOTIDE SEQUENCE</scope>
    <source>
        <strain evidence="1">Expedition CK06-06</strain>
    </source>
</reference>
<accession>X1VBT3</accession>
<sequence length="140" mass="16049">RNHPGYQEFMRGVIDYAVKEVKADLLHFDNFINETGWGPTAIEDFRGYLRAKYNPAELDQYFGGSDLKDVGRLAWEGYSPVIQEWQLFRHWSLAEAYRKLTEYARSLNPEVAINANTGGISMSGYPGMVDILLPVFRLIL</sequence>
<gene>
    <name evidence="1" type="ORF">S12H4_50049</name>
</gene>
<dbReference type="Gene3D" id="3.20.20.80">
    <property type="entry name" value="Glycosidases"/>
    <property type="match status" value="1"/>
</dbReference>
<proteinExistence type="predicted"/>
<organism evidence="1">
    <name type="scientific">marine sediment metagenome</name>
    <dbReference type="NCBI Taxonomy" id="412755"/>
    <lineage>
        <taxon>unclassified sequences</taxon>
        <taxon>metagenomes</taxon>
        <taxon>ecological metagenomes</taxon>
    </lineage>
</organism>
<name>X1VBT3_9ZZZZ</name>
<dbReference type="AlphaFoldDB" id="X1VBT3"/>
<protein>
    <submittedName>
        <fullName evidence="1">Uncharacterized protein</fullName>
    </submittedName>
</protein>
<feature type="non-terminal residue" evidence="1">
    <location>
        <position position="1"/>
    </location>
</feature>
<evidence type="ECO:0000313" key="1">
    <source>
        <dbReference type="EMBL" id="GAJ03470.1"/>
    </source>
</evidence>